<dbReference type="InterPro" id="IPR009100">
    <property type="entry name" value="AcylCoA_DH/oxidase_NM_dom_sf"/>
</dbReference>
<protein>
    <submittedName>
        <fullName evidence="10">Acyl dehydrogenase</fullName>
    </submittedName>
</protein>
<dbReference type="PANTHER" id="PTHR48083">
    <property type="entry name" value="MEDIUM-CHAIN SPECIFIC ACYL-COA DEHYDROGENASE, MITOCHONDRIAL-RELATED"/>
    <property type="match status" value="1"/>
</dbReference>
<dbReference type="SUPFAM" id="SSF56645">
    <property type="entry name" value="Acyl-CoA dehydrogenase NM domain-like"/>
    <property type="match status" value="1"/>
</dbReference>
<evidence type="ECO:0000259" key="9">
    <source>
        <dbReference type="Pfam" id="PF02771"/>
    </source>
</evidence>
<evidence type="ECO:0000313" key="10">
    <source>
        <dbReference type="EMBL" id="KAF5532715.1"/>
    </source>
</evidence>
<dbReference type="EMBL" id="JAAOAQ010000886">
    <property type="protein sequence ID" value="KAF5532715.1"/>
    <property type="molecule type" value="Genomic_DNA"/>
</dbReference>
<dbReference type="GO" id="GO:0003995">
    <property type="term" value="F:acyl-CoA dehydrogenase activity"/>
    <property type="evidence" value="ECO:0007669"/>
    <property type="project" value="TreeGrafter"/>
</dbReference>
<dbReference type="AlphaFoldDB" id="A0A8H5IB90"/>
<dbReference type="InterPro" id="IPR037069">
    <property type="entry name" value="AcylCoA_DH/ox_N_sf"/>
</dbReference>
<accession>A0A8H5IB90</accession>
<name>A0A8H5IB90_9HYPO</name>
<dbReference type="GO" id="GO:0033539">
    <property type="term" value="P:fatty acid beta-oxidation using acyl-CoA dehydrogenase"/>
    <property type="evidence" value="ECO:0007669"/>
    <property type="project" value="TreeGrafter"/>
</dbReference>
<sequence>MTFMSHFFGSTVPFAEPLWYSRSVNPRFKDSHRRLRESVRNYVDAEILPFCTQWEADGRIPDRVLKRHAALGYAAAVMSPSQMGEHINVPLPGDISPQEWDGFHDLIVTDEIARCGSLGVLWALGCGTAITGPILVEYGTEEQKARFLPQVINGESRLCLGITEPEVGSDIGNLVTHAKQQDGCFIVNGTKKWVTNGTFANYCIAAVRTGEGGRNGISLLNIPLDSVGISREKIECSGVASGGTASIVFDNVRVPCENLIGKENRGFYMLMSSFDHHRLWIAANCLRLARVCLEDAYQHALTRHTFGKPLIDRQTIRLKLANLGLQITSSYALLESLTEMRQDLSANAGQTHGGIGALCAMVKVSAARAFELAVHESQQIMGALAYTRSGAGLRVERLSRDMRVLVIGGGSDEILSEMSVMQEQKDLNKCKVLP</sequence>
<comment type="similarity">
    <text evidence="2 6">Belongs to the acyl-CoA dehydrogenase family.</text>
</comment>
<feature type="domain" description="Acyl-CoA dehydrogenase/oxidase C-terminal" evidence="7">
    <location>
        <begin position="264"/>
        <end position="417"/>
    </location>
</feature>
<evidence type="ECO:0000256" key="1">
    <source>
        <dbReference type="ARBA" id="ARBA00001974"/>
    </source>
</evidence>
<feature type="domain" description="Acyl-CoA dehydrogenase/oxidase N-terminal" evidence="9">
    <location>
        <begin position="30"/>
        <end position="155"/>
    </location>
</feature>
<dbReference type="InterPro" id="IPR013786">
    <property type="entry name" value="AcylCoA_DH/ox_N"/>
</dbReference>
<keyword evidence="4 6" id="KW-0274">FAD</keyword>
<dbReference type="Pfam" id="PF02771">
    <property type="entry name" value="Acyl-CoA_dh_N"/>
    <property type="match status" value="1"/>
</dbReference>
<feature type="domain" description="Acyl-CoA oxidase/dehydrogenase middle" evidence="8">
    <location>
        <begin position="159"/>
        <end position="252"/>
    </location>
</feature>
<evidence type="ECO:0000313" key="11">
    <source>
        <dbReference type="Proteomes" id="UP000582016"/>
    </source>
</evidence>
<evidence type="ECO:0000256" key="3">
    <source>
        <dbReference type="ARBA" id="ARBA00022630"/>
    </source>
</evidence>
<proteinExistence type="inferred from homology"/>
<dbReference type="CDD" id="cd00567">
    <property type="entry name" value="ACAD"/>
    <property type="match status" value="1"/>
</dbReference>
<organism evidence="10 11">
    <name type="scientific">Fusarium phyllophilum</name>
    <dbReference type="NCBI Taxonomy" id="47803"/>
    <lineage>
        <taxon>Eukaryota</taxon>
        <taxon>Fungi</taxon>
        <taxon>Dikarya</taxon>
        <taxon>Ascomycota</taxon>
        <taxon>Pezizomycotina</taxon>
        <taxon>Sordariomycetes</taxon>
        <taxon>Hypocreomycetidae</taxon>
        <taxon>Hypocreales</taxon>
        <taxon>Nectriaceae</taxon>
        <taxon>Fusarium</taxon>
        <taxon>Fusarium fujikuroi species complex</taxon>
    </lineage>
</organism>
<dbReference type="InterPro" id="IPR050741">
    <property type="entry name" value="Acyl-CoA_dehydrogenase"/>
</dbReference>
<dbReference type="InterPro" id="IPR036250">
    <property type="entry name" value="AcylCo_DH-like_C"/>
</dbReference>
<dbReference type="GO" id="GO:0005737">
    <property type="term" value="C:cytoplasm"/>
    <property type="evidence" value="ECO:0007669"/>
    <property type="project" value="TreeGrafter"/>
</dbReference>
<dbReference type="Pfam" id="PF00441">
    <property type="entry name" value="Acyl-CoA_dh_1"/>
    <property type="match status" value="1"/>
</dbReference>
<dbReference type="Gene3D" id="2.40.110.10">
    <property type="entry name" value="Butyryl-CoA Dehydrogenase, subunit A, domain 2"/>
    <property type="match status" value="1"/>
</dbReference>
<evidence type="ECO:0000259" key="8">
    <source>
        <dbReference type="Pfam" id="PF02770"/>
    </source>
</evidence>
<comment type="cofactor">
    <cofactor evidence="1 6">
        <name>FAD</name>
        <dbReference type="ChEBI" id="CHEBI:57692"/>
    </cofactor>
</comment>
<evidence type="ECO:0000256" key="4">
    <source>
        <dbReference type="ARBA" id="ARBA00022827"/>
    </source>
</evidence>
<dbReference type="SUPFAM" id="SSF47203">
    <property type="entry name" value="Acyl-CoA dehydrogenase C-terminal domain-like"/>
    <property type="match status" value="1"/>
</dbReference>
<dbReference type="Gene3D" id="1.20.140.10">
    <property type="entry name" value="Butyryl-CoA Dehydrogenase, subunit A, domain 3"/>
    <property type="match status" value="1"/>
</dbReference>
<dbReference type="InterPro" id="IPR009075">
    <property type="entry name" value="AcylCo_DH/oxidase_C"/>
</dbReference>
<keyword evidence="5 6" id="KW-0560">Oxidoreductase</keyword>
<evidence type="ECO:0000256" key="6">
    <source>
        <dbReference type="RuleBase" id="RU362125"/>
    </source>
</evidence>
<dbReference type="OrthoDB" id="10254877at2759"/>
<dbReference type="GO" id="GO:0050660">
    <property type="term" value="F:flavin adenine dinucleotide binding"/>
    <property type="evidence" value="ECO:0007669"/>
    <property type="project" value="InterPro"/>
</dbReference>
<comment type="caution">
    <text evidence="10">The sequence shown here is derived from an EMBL/GenBank/DDBJ whole genome shotgun (WGS) entry which is preliminary data.</text>
</comment>
<evidence type="ECO:0000259" key="7">
    <source>
        <dbReference type="Pfam" id="PF00441"/>
    </source>
</evidence>
<dbReference type="Pfam" id="PF02770">
    <property type="entry name" value="Acyl-CoA_dh_M"/>
    <property type="match status" value="1"/>
</dbReference>
<gene>
    <name evidence="10" type="ORF">FPHYL_13729</name>
</gene>
<keyword evidence="11" id="KW-1185">Reference proteome</keyword>
<evidence type="ECO:0000256" key="5">
    <source>
        <dbReference type="ARBA" id="ARBA00023002"/>
    </source>
</evidence>
<reference evidence="10 11" key="1">
    <citation type="submission" date="2020-05" db="EMBL/GenBank/DDBJ databases">
        <title>Identification and distribution of gene clusters putatively required for synthesis of sphingolipid metabolism inhibitors in phylogenetically diverse species of the filamentous fungus Fusarium.</title>
        <authorList>
            <person name="Kim H.-S."/>
            <person name="Busman M."/>
            <person name="Brown D.W."/>
            <person name="Divon H."/>
            <person name="Uhlig S."/>
            <person name="Proctor R.H."/>
        </authorList>
    </citation>
    <scope>NUCLEOTIDE SEQUENCE [LARGE SCALE GENOMIC DNA]</scope>
    <source>
        <strain evidence="10 11">NRRL 13617</strain>
    </source>
</reference>
<dbReference type="InterPro" id="IPR046373">
    <property type="entry name" value="Acyl-CoA_Oxase/DH_mid-dom_sf"/>
</dbReference>
<dbReference type="Proteomes" id="UP000582016">
    <property type="component" value="Unassembled WGS sequence"/>
</dbReference>
<dbReference type="InterPro" id="IPR006091">
    <property type="entry name" value="Acyl-CoA_Oxase/DH_mid-dom"/>
</dbReference>
<keyword evidence="3 6" id="KW-0285">Flavoprotein</keyword>
<evidence type="ECO:0000256" key="2">
    <source>
        <dbReference type="ARBA" id="ARBA00009347"/>
    </source>
</evidence>
<dbReference type="PANTHER" id="PTHR48083:SF17">
    <property type="entry name" value="ACYL-COA DEHYDROGENASE (AFU_ORTHOLOGUE AFUA_2G16630)-RELATED"/>
    <property type="match status" value="1"/>
</dbReference>
<dbReference type="Gene3D" id="1.10.540.10">
    <property type="entry name" value="Acyl-CoA dehydrogenase/oxidase, N-terminal domain"/>
    <property type="match status" value="1"/>
</dbReference>